<evidence type="ECO:0000256" key="1">
    <source>
        <dbReference type="ARBA" id="ARBA00004323"/>
    </source>
</evidence>
<comment type="pathway">
    <text evidence="2">Protein modification; protein glycosylation.</text>
</comment>
<evidence type="ECO:0008006" key="15">
    <source>
        <dbReference type="Google" id="ProtNLM"/>
    </source>
</evidence>
<dbReference type="EMBL" id="GL996504">
    <property type="protein sequence ID" value="EGW31030.1"/>
    <property type="molecule type" value="Genomic_DNA"/>
</dbReference>
<evidence type="ECO:0000256" key="6">
    <source>
        <dbReference type="ARBA" id="ARBA00022692"/>
    </source>
</evidence>
<accession>G3AS71</accession>
<evidence type="ECO:0000256" key="5">
    <source>
        <dbReference type="ARBA" id="ARBA00022679"/>
    </source>
</evidence>
<sequence length="759" mass="89049">MPKWKSNSKFNLAVYGGGFLWVLCITYFIHYNYLRSEHSLVPISNPENNADYHGNVFAEQEEEQESDKSRPELTHDRTFLMLKQLVSKKAKGSDMYGTIYDKIFKHHDLSSVIANLDFNERCNLYFKNLFLQNHDWKLDPHIDLDLHWDGDEFKGYFQDHETEFLEEFNKRLYLPQDKEEYNKHFEEFVRNKFKAYKQPYLDREMVDSLTTFRIFNQCYLDGQTKSQKFITEQKQFLNRVGKAAAPFQEIQSEKLTDFSTYESFEHRVYPWLSFEYPVYEHWSGATFYKPPNLKKVDFRGKTTKRSFASKPKAGPKSQFLRELKSLSNGRGIILTMPESHVDSTVNLIHLLRALNNKLPIQIVSTDDISLKAKRKLVAAARDDYVTLPKSFEKVAEHFPKDYLTKNGGLPKQELWFVNAHNTINDLYRDKFVSYANKFIAILFNSFAEFMLVDDDTAMMKSPEWFFNLKGYTETGAYFYKDRTSPERRAISDGEMFHRMSPSLVDTIMFDIPVMTQHTLDREFFKGLFHYQEAGMVLVDKIKHFNSLLMVTQISFFGPVHGKMWGEKEMFWLGFAINGDESYEFNENFAAAIGELTDFRDRHRSDGSHHRSRELCSNHPGQIYDGDGHTLLWINSGLRFCHQAEQVDFEDEFKLGSRLKFLHDIEAFKAFYFAPLRITHAVVPPLTDDLQPRGNFQDEPGYGWMMEGSYCRRYLWCAYSSVGGEGHNGRDNYVEGTIVDFTQKEQDLFKYYGDIWVGQE</sequence>
<evidence type="ECO:0000256" key="4">
    <source>
        <dbReference type="ARBA" id="ARBA00022676"/>
    </source>
</evidence>
<keyword evidence="8 12" id="KW-1133">Transmembrane helix</keyword>
<dbReference type="OMA" id="VYGACYL"/>
<dbReference type="FunCoup" id="G3AS71">
    <property type="interactions" value="90"/>
</dbReference>
<dbReference type="eggNOG" id="ENOG502RZ48">
    <property type="taxonomic scope" value="Eukaryota"/>
</dbReference>
<dbReference type="UniPathway" id="UPA00378"/>
<comment type="similarity">
    <text evidence="3">Belongs to the MNN1/MNT family.</text>
</comment>
<dbReference type="HOGENOM" id="CLU_015387_0_0_1"/>
<keyword evidence="10 12" id="KW-0472">Membrane</keyword>
<keyword evidence="9" id="KW-0333">Golgi apparatus</keyword>
<dbReference type="KEGG" id="spaa:SPAPADRAFT_62923"/>
<dbReference type="PANTHER" id="PTHR31392">
    <property type="entry name" value="ALPHA-1,3-MANNOSYLTRANSFERASE MNN1-RELATED"/>
    <property type="match status" value="1"/>
</dbReference>
<dbReference type="SUPFAM" id="SSF53448">
    <property type="entry name" value="Nucleotide-diphospho-sugar transferases"/>
    <property type="match status" value="1"/>
</dbReference>
<evidence type="ECO:0000256" key="9">
    <source>
        <dbReference type="ARBA" id="ARBA00023034"/>
    </source>
</evidence>
<dbReference type="GO" id="GO:0006493">
    <property type="term" value="P:protein O-linked glycosylation"/>
    <property type="evidence" value="ECO:0007669"/>
    <property type="project" value="TreeGrafter"/>
</dbReference>
<evidence type="ECO:0000256" key="11">
    <source>
        <dbReference type="ARBA" id="ARBA00023180"/>
    </source>
</evidence>
<keyword evidence="7" id="KW-0735">Signal-anchor</keyword>
<dbReference type="RefSeq" id="XP_007377063.1">
    <property type="nucleotide sequence ID" value="XM_007377001.1"/>
</dbReference>
<evidence type="ECO:0000256" key="12">
    <source>
        <dbReference type="SAM" id="Phobius"/>
    </source>
</evidence>
<dbReference type="OrthoDB" id="430354at2759"/>
<dbReference type="Pfam" id="PF11051">
    <property type="entry name" value="Mannosyl_trans3"/>
    <property type="match status" value="1"/>
</dbReference>
<feature type="transmembrane region" description="Helical" evidence="12">
    <location>
        <begin position="12"/>
        <end position="34"/>
    </location>
</feature>
<keyword evidence="11" id="KW-0325">Glycoprotein</keyword>
<evidence type="ECO:0000256" key="2">
    <source>
        <dbReference type="ARBA" id="ARBA00004922"/>
    </source>
</evidence>
<dbReference type="GO" id="GO:0000033">
    <property type="term" value="F:alpha-1,3-mannosyltransferase activity"/>
    <property type="evidence" value="ECO:0007669"/>
    <property type="project" value="TreeGrafter"/>
</dbReference>
<evidence type="ECO:0000256" key="7">
    <source>
        <dbReference type="ARBA" id="ARBA00022968"/>
    </source>
</evidence>
<reference evidence="13 14" key="1">
    <citation type="journal article" date="2011" name="Proc. Natl. Acad. Sci. U.S.A.">
        <title>Comparative genomics of xylose-fermenting fungi for enhanced biofuel production.</title>
        <authorList>
            <person name="Wohlbach D.J."/>
            <person name="Kuo A."/>
            <person name="Sato T.K."/>
            <person name="Potts K.M."/>
            <person name="Salamov A.A."/>
            <person name="LaButti K.M."/>
            <person name="Sun H."/>
            <person name="Clum A."/>
            <person name="Pangilinan J.L."/>
            <person name="Lindquist E.A."/>
            <person name="Lucas S."/>
            <person name="Lapidus A."/>
            <person name="Jin M."/>
            <person name="Gunawan C."/>
            <person name="Balan V."/>
            <person name="Dale B.E."/>
            <person name="Jeffries T.W."/>
            <person name="Zinkel R."/>
            <person name="Barry K.W."/>
            <person name="Grigoriev I.V."/>
            <person name="Gasch A.P."/>
        </authorList>
    </citation>
    <scope>NUCLEOTIDE SEQUENCE [LARGE SCALE GENOMIC DNA]</scope>
    <source>
        <strain evidence="14">NRRL Y-27907 / 11-Y1</strain>
    </source>
</reference>
<dbReference type="AlphaFoldDB" id="G3AS71"/>
<keyword evidence="4" id="KW-0328">Glycosyltransferase</keyword>
<dbReference type="GeneID" id="18874528"/>
<protein>
    <recommendedName>
        <fullName evidence="15">Alpha-1,3-mannosyltransferase</fullName>
    </recommendedName>
</protein>
<gene>
    <name evidence="13" type="ORF">SPAPADRAFT_62923</name>
</gene>
<keyword evidence="6 12" id="KW-0812">Transmembrane</keyword>
<proteinExistence type="inferred from homology"/>
<evidence type="ECO:0000313" key="13">
    <source>
        <dbReference type="EMBL" id="EGW31030.1"/>
    </source>
</evidence>
<dbReference type="PANTHER" id="PTHR31392:SF1">
    <property type="entry name" value="ALPHA-1,3-MANNOSYLTRANSFERASE MNN1-RELATED"/>
    <property type="match status" value="1"/>
</dbReference>
<evidence type="ECO:0000256" key="3">
    <source>
        <dbReference type="ARBA" id="ARBA00009105"/>
    </source>
</evidence>
<keyword evidence="5" id="KW-0808">Transferase</keyword>
<dbReference type="GO" id="GO:0046354">
    <property type="term" value="P:mannan biosynthetic process"/>
    <property type="evidence" value="ECO:0007669"/>
    <property type="project" value="UniProtKB-ARBA"/>
</dbReference>
<dbReference type="InterPro" id="IPR029044">
    <property type="entry name" value="Nucleotide-diphossugar_trans"/>
</dbReference>
<dbReference type="Proteomes" id="UP000000709">
    <property type="component" value="Unassembled WGS sequence"/>
</dbReference>
<comment type="subcellular location">
    <subcellularLocation>
        <location evidence="1">Golgi apparatus membrane</location>
        <topology evidence="1">Single-pass type II membrane protein</topology>
    </subcellularLocation>
</comment>
<dbReference type="GO" id="GO:0000139">
    <property type="term" value="C:Golgi membrane"/>
    <property type="evidence" value="ECO:0007669"/>
    <property type="project" value="UniProtKB-SubCell"/>
</dbReference>
<dbReference type="InterPro" id="IPR022751">
    <property type="entry name" value="Alpha_mannosyltransferase"/>
</dbReference>
<name>G3AS71_SPAPN</name>
<evidence type="ECO:0000313" key="14">
    <source>
        <dbReference type="Proteomes" id="UP000000709"/>
    </source>
</evidence>
<keyword evidence="14" id="KW-1185">Reference proteome</keyword>
<evidence type="ECO:0000256" key="8">
    <source>
        <dbReference type="ARBA" id="ARBA00022989"/>
    </source>
</evidence>
<organism evidence="14">
    <name type="scientific">Spathaspora passalidarum (strain NRRL Y-27907 / 11-Y1)</name>
    <dbReference type="NCBI Taxonomy" id="619300"/>
    <lineage>
        <taxon>Eukaryota</taxon>
        <taxon>Fungi</taxon>
        <taxon>Dikarya</taxon>
        <taxon>Ascomycota</taxon>
        <taxon>Saccharomycotina</taxon>
        <taxon>Pichiomycetes</taxon>
        <taxon>Debaryomycetaceae</taxon>
        <taxon>Spathaspora</taxon>
    </lineage>
</organism>
<evidence type="ECO:0000256" key="10">
    <source>
        <dbReference type="ARBA" id="ARBA00023136"/>
    </source>
</evidence>
<dbReference type="InParanoid" id="G3AS71"/>